<organism evidence="1 2">
    <name type="scientific">Fasciola gigantica</name>
    <name type="common">Giant liver fluke</name>
    <dbReference type="NCBI Taxonomy" id="46835"/>
    <lineage>
        <taxon>Eukaryota</taxon>
        <taxon>Metazoa</taxon>
        <taxon>Spiralia</taxon>
        <taxon>Lophotrochozoa</taxon>
        <taxon>Platyhelminthes</taxon>
        <taxon>Trematoda</taxon>
        <taxon>Digenea</taxon>
        <taxon>Plagiorchiida</taxon>
        <taxon>Echinostomata</taxon>
        <taxon>Echinostomatoidea</taxon>
        <taxon>Fasciolidae</taxon>
        <taxon>Fasciola</taxon>
    </lineage>
</organism>
<comment type="caution">
    <text evidence="1">The sequence shown here is derived from an EMBL/GenBank/DDBJ whole genome shotgun (WGS) entry which is preliminary data.</text>
</comment>
<dbReference type="EMBL" id="SUNJ01000125">
    <property type="protein sequence ID" value="TPP67871.1"/>
    <property type="molecule type" value="Genomic_DNA"/>
</dbReference>
<reference evidence="1 2" key="1">
    <citation type="submission" date="2019-04" db="EMBL/GenBank/DDBJ databases">
        <title>Annotation for the trematode Fasciola gigantica.</title>
        <authorList>
            <person name="Choi Y.-J."/>
        </authorList>
    </citation>
    <scope>NUCLEOTIDE SEQUENCE [LARGE SCALE GENOMIC DNA]</scope>
    <source>
        <strain evidence="1">Uganda_cow_1</strain>
    </source>
</reference>
<protein>
    <submittedName>
        <fullName evidence="1">Uncharacterized protein</fullName>
    </submittedName>
</protein>
<name>A0A504Z652_FASGI</name>
<gene>
    <name evidence="1" type="ORF">FGIG_10085</name>
</gene>
<sequence length="31" mass="3634">MILLRSRPVRLDMMNSHGLVLHHTLCMCSLR</sequence>
<proteinExistence type="predicted"/>
<dbReference type="Proteomes" id="UP000316759">
    <property type="component" value="Unassembled WGS sequence"/>
</dbReference>
<evidence type="ECO:0000313" key="2">
    <source>
        <dbReference type="Proteomes" id="UP000316759"/>
    </source>
</evidence>
<accession>A0A504Z652</accession>
<keyword evidence="2" id="KW-1185">Reference proteome</keyword>
<dbReference type="AlphaFoldDB" id="A0A504Z652"/>
<evidence type="ECO:0000313" key="1">
    <source>
        <dbReference type="EMBL" id="TPP67871.1"/>
    </source>
</evidence>